<dbReference type="RefSeq" id="WP_163960816.1">
    <property type="nucleotide sequence ID" value="NZ_JAAIVB010000012.1"/>
</dbReference>
<evidence type="ECO:0000256" key="1">
    <source>
        <dbReference type="SAM" id="SignalP"/>
    </source>
</evidence>
<feature type="domain" description="SGNH hydrolase-type esterase" evidence="2">
    <location>
        <begin position="77"/>
        <end position="225"/>
    </location>
</feature>
<name>A0A6B3SPJ1_9BURK</name>
<gene>
    <name evidence="3" type="ORF">G3574_04450</name>
</gene>
<feature type="chain" id="PRO_5025686500" evidence="1">
    <location>
        <begin position="32"/>
        <end position="242"/>
    </location>
</feature>
<evidence type="ECO:0000313" key="4">
    <source>
        <dbReference type="Proteomes" id="UP000482155"/>
    </source>
</evidence>
<reference evidence="3 4" key="1">
    <citation type="submission" date="2020-02" db="EMBL/GenBank/DDBJ databases">
        <authorList>
            <person name="Kim M.K."/>
        </authorList>
    </citation>
    <scope>NUCLEOTIDE SEQUENCE [LARGE SCALE GENOMIC DNA]</scope>
    <source>
        <strain evidence="3 4">17J57-3</strain>
    </source>
</reference>
<keyword evidence="4" id="KW-1185">Reference proteome</keyword>
<comment type="caution">
    <text evidence="3">The sequence shown here is derived from an EMBL/GenBank/DDBJ whole genome shotgun (WGS) entry which is preliminary data.</text>
</comment>
<accession>A0A6B3SPJ1</accession>
<dbReference type="GO" id="GO:0016788">
    <property type="term" value="F:hydrolase activity, acting on ester bonds"/>
    <property type="evidence" value="ECO:0007669"/>
    <property type="project" value="UniProtKB-ARBA"/>
</dbReference>
<dbReference type="Proteomes" id="UP000482155">
    <property type="component" value="Unassembled WGS sequence"/>
</dbReference>
<organism evidence="3 4">
    <name type="scientific">Noviherbaspirillum galbum</name>
    <dbReference type="NCBI Taxonomy" id="2709383"/>
    <lineage>
        <taxon>Bacteria</taxon>
        <taxon>Pseudomonadati</taxon>
        <taxon>Pseudomonadota</taxon>
        <taxon>Betaproteobacteria</taxon>
        <taxon>Burkholderiales</taxon>
        <taxon>Oxalobacteraceae</taxon>
        <taxon>Noviherbaspirillum</taxon>
    </lineage>
</organism>
<dbReference type="Gene3D" id="3.40.50.1110">
    <property type="entry name" value="SGNH hydrolase"/>
    <property type="match status" value="1"/>
</dbReference>
<protein>
    <submittedName>
        <fullName evidence="3">SGNH/GDSL hydrolase family protein</fullName>
    </submittedName>
</protein>
<keyword evidence="3" id="KW-0378">Hydrolase</keyword>
<dbReference type="PROSITE" id="PS51257">
    <property type="entry name" value="PROKAR_LIPOPROTEIN"/>
    <property type="match status" value="1"/>
</dbReference>
<dbReference type="InterPro" id="IPR036514">
    <property type="entry name" value="SGNH_hydro_sf"/>
</dbReference>
<keyword evidence="1" id="KW-0732">Signal</keyword>
<evidence type="ECO:0000259" key="2">
    <source>
        <dbReference type="Pfam" id="PF13472"/>
    </source>
</evidence>
<dbReference type="CDD" id="cd00229">
    <property type="entry name" value="SGNH_hydrolase"/>
    <property type="match status" value="1"/>
</dbReference>
<proteinExistence type="predicted"/>
<sequence length="242" mass="25952">MTRQANITRRLFPHVARRTVLLAIAIMPFLAACGGGGTSSTQSPVAVVVKANGEASVQAPHVIEAYGESTFSNAITGANEVERLQQLLAGSYDVINRAMPGTSSRQQFEGTDGKNLPWAEQLAASRADIIIFNRGINDANQHFSDEEFNRIMTIMITSALAAKKRVILQTPNVTRTGTALDQNVDHFAQLVRELGANLGVPVSDGHAISETMPNPVPDTIHQSEALSQAMATDLARIVRGLP</sequence>
<dbReference type="EMBL" id="JAAIVB010000012">
    <property type="protein sequence ID" value="NEX60322.1"/>
    <property type="molecule type" value="Genomic_DNA"/>
</dbReference>
<evidence type="ECO:0000313" key="3">
    <source>
        <dbReference type="EMBL" id="NEX60322.1"/>
    </source>
</evidence>
<dbReference type="SUPFAM" id="SSF52266">
    <property type="entry name" value="SGNH hydrolase"/>
    <property type="match status" value="1"/>
</dbReference>
<dbReference type="AlphaFoldDB" id="A0A6B3SPJ1"/>
<dbReference type="Pfam" id="PF13472">
    <property type="entry name" value="Lipase_GDSL_2"/>
    <property type="match status" value="1"/>
</dbReference>
<dbReference type="InterPro" id="IPR013830">
    <property type="entry name" value="SGNH_hydro"/>
</dbReference>
<feature type="signal peptide" evidence="1">
    <location>
        <begin position="1"/>
        <end position="31"/>
    </location>
</feature>